<protein>
    <submittedName>
        <fullName evidence="1">Uncharacterized protein</fullName>
    </submittedName>
</protein>
<sequence length="133" mass="15123">MPDDTILLLPQKPFYGQGGKNPLPKESQGQPKLPLCPKTLSPIRPVPLFHRGAARHGYFHFVFAVPCIPPPLILNLYNLNGSFCGNLRMQLNGCRSFPNHFNRVADRNLLFINILLRLLHNCISNFFICNRTE</sequence>
<gene>
    <name evidence="1" type="ORF">SDC9_182386</name>
</gene>
<reference evidence="1" key="1">
    <citation type="submission" date="2019-08" db="EMBL/GenBank/DDBJ databases">
        <authorList>
            <person name="Kucharzyk K."/>
            <person name="Murdoch R.W."/>
            <person name="Higgins S."/>
            <person name="Loffler F."/>
        </authorList>
    </citation>
    <scope>NUCLEOTIDE SEQUENCE</scope>
</reference>
<accession>A0A645H954</accession>
<proteinExistence type="predicted"/>
<name>A0A645H954_9ZZZZ</name>
<dbReference type="EMBL" id="VSSQ01088169">
    <property type="protein sequence ID" value="MPN34892.1"/>
    <property type="molecule type" value="Genomic_DNA"/>
</dbReference>
<dbReference type="AlphaFoldDB" id="A0A645H954"/>
<organism evidence="1">
    <name type="scientific">bioreactor metagenome</name>
    <dbReference type="NCBI Taxonomy" id="1076179"/>
    <lineage>
        <taxon>unclassified sequences</taxon>
        <taxon>metagenomes</taxon>
        <taxon>ecological metagenomes</taxon>
    </lineage>
</organism>
<evidence type="ECO:0000313" key="1">
    <source>
        <dbReference type="EMBL" id="MPN34892.1"/>
    </source>
</evidence>
<comment type="caution">
    <text evidence="1">The sequence shown here is derived from an EMBL/GenBank/DDBJ whole genome shotgun (WGS) entry which is preliminary data.</text>
</comment>